<dbReference type="AlphaFoldDB" id="A0A437ANW5"/>
<evidence type="ECO:0000256" key="1">
    <source>
        <dbReference type="SAM" id="SignalP"/>
    </source>
</evidence>
<dbReference type="EMBL" id="RCSS01000149">
    <property type="protein sequence ID" value="RVD92758.1"/>
    <property type="molecule type" value="Genomic_DNA"/>
</dbReference>
<protein>
    <submittedName>
        <fullName evidence="2">Uncharacterized protein</fullName>
    </submittedName>
</protein>
<dbReference type="VEuPathDB" id="MicrosporidiaDB:TUBRATIS_007220"/>
<name>A0A437ANW5_9MICR</name>
<keyword evidence="3" id="KW-1185">Reference proteome</keyword>
<feature type="signal peptide" evidence="1">
    <location>
        <begin position="1"/>
        <end position="17"/>
    </location>
</feature>
<dbReference type="Proteomes" id="UP000282876">
    <property type="component" value="Unassembled WGS sequence"/>
</dbReference>
<comment type="caution">
    <text evidence="2">The sequence shown here is derived from an EMBL/GenBank/DDBJ whole genome shotgun (WGS) entry which is preliminary data.</text>
</comment>
<evidence type="ECO:0000313" key="2">
    <source>
        <dbReference type="EMBL" id="RVD92758.1"/>
    </source>
</evidence>
<sequence length="216" mass="24368">MLLIIALLISLSLQSYAKGNDSNEDDLINKIDSELESIESKLKSFEMSKTNKKDCSSPSEDTNVLFEEKEVLERKKQFYFKIKDSLEKVKTLTGGKFGKTSTLLEDSYMEEKIANIIFNAKEALNDIAELFEEGKKGTSEEIMKNLMNLEKSYDQTVKNNMEVSGPNTHMTCNPFKPSGYSIGLFLNSIVQKNQIKELFGKSGDLRKSPSSKDSED</sequence>
<keyword evidence="1" id="KW-0732">Signal</keyword>
<proteinExistence type="predicted"/>
<gene>
    <name evidence="2" type="ORF">TUBRATIS_007220</name>
</gene>
<accession>A0A437ANW5</accession>
<reference evidence="2 3" key="1">
    <citation type="submission" date="2018-10" db="EMBL/GenBank/DDBJ databases">
        <title>Draft genome sequence of the microsporidian Tubulinosema ratisbonensis.</title>
        <authorList>
            <person name="Polonais V."/>
            <person name="Peyretaillade E."/>
            <person name="Niehus S."/>
            <person name="Wawrzyniak I."/>
            <person name="Franchet A."/>
            <person name="Gaspin C."/>
            <person name="Reichstadt M."/>
            <person name="Belser C."/>
            <person name="Labadie K."/>
            <person name="Delbac F."/>
            <person name="Ferrandon D."/>
        </authorList>
    </citation>
    <scope>NUCLEOTIDE SEQUENCE [LARGE SCALE GENOMIC DNA]</scope>
    <source>
        <strain evidence="2 3">Franzen</strain>
    </source>
</reference>
<organism evidence="2 3">
    <name type="scientific">Tubulinosema ratisbonensis</name>
    <dbReference type="NCBI Taxonomy" id="291195"/>
    <lineage>
        <taxon>Eukaryota</taxon>
        <taxon>Fungi</taxon>
        <taxon>Fungi incertae sedis</taxon>
        <taxon>Microsporidia</taxon>
        <taxon>Tubulinosematoidea</taxon>
        <taxon>Tubulinosematidae</taxon>
        <taxon>Tubulinosema</taxon>
    </lineage>
</organism>
<feature type="chain" id="PRO_5019241003" evidence="1">
    <location>
        <begin position="18"/>
        <end position="216"/>
    </location>
</feature>
<evidence type="ECO:0000313" key="3">
    <source>
        <dbReference type="Proteomes" id="UP000282876"/>
    </source>
</evidence>